<organism evidence="1 2">
    <name type="scientific">Agrobacterium rubi TR3 = NBRC 13261</name>
    <dbReference type="NCBI Taxonomy" id="1368415"/>
    <lineage>
        <taxon>Bacteria</taxon>
        <taxon>Pseudomonadati</taxon>
        <taxon>Pseudomonadota</taxon>
        <taxon>Alphaproteobacteria</taxon>
        <taxon>Hyphomicrobiales</taxon>
        <taxon>Rhizobiaceae</taxon>
        <taxon>Rhizobium/Agrobacterium group</taxon>
        <taxon>Agrobacterium</taxon>
    </lineage>
</organism>
<evidence type="ECO:0000313" key="2">
    <source>
        <dbReference type="Proteomes" id="UP000028701"/>
    </source>
</evidence>
<proteinExistence type="predicted"/>
<protein>
    <submittedName>
        <fullName evidence="1">Uncharacterized protein</fullName>
    </submittedName>
</protein>
<dbReference type="Proteomes" id="UP000028701">
    <property type="component" value="Unassembled WGS sequence"/>
</dbReference>
<dbReference type="OrthoDB" id="9942548at2"/>
<dbReference type="EMBL" id="BBJU01000015">
    <property type="protein sequence ID" value="GAK71142.1"/>
    <property type="molecule type" value="Genomic_DNA"/>
</dbReference>
<sequence>MATAAIRLPEERAEQARKLAAHKGITVADLVGDLITSEIKRLGLGLQIGLGSIDIADLENGQVHLDYGAGVHMWTKAQTLDVAQAIENALARKGGVLNMDAEIELGRVGVSVRLKNLNTNHERTLASSVAKELVALLRHHANH</sequence>
<name>A0A081CWU6_9HYPH</name>
<accession>A0A081CWU6</accession>
<comment type="caution">
    <text evidence="1">The sequence shown here is derived from an EMBL/GenBank/DDBJ whole genome shotgun (WGS) entry which is preliminary data.</text>
</comment>
<reference evidence="1 2" key="1">
    <citation type="submission" date="2014-08" db="EMBL/GenBank/DDBJ databases">
        <title>Whole genome shotgun sequence of Rhizobium rubi NBRC 13261.</title>
        <authorList>
            <person name="Katano-Makiyama Y."/>
            <person name="Hosoyama A."/>
            <person name="Hashimoto M."/>
            <person name="Hosoyama Y."/>
            <person name="Noguchi M."/>
            <person name="Tsuchikane K."/>
            <person name="Uohara A."/>
            <person name="Ohji S."/>
            <person name="Ichikawa N."/>
            <person name="Kimura A."/>
            <person name="Yamazoe A."/>
            <person name="Fujita N."/>
        </authorList>
    </citation>
    <scope>NUCLEOTIDE SEQUENCE [LARGE SCALE GENOMIC DNA]</scope>
    <source>
        <strain evidence="1 2">NBRC 13261</strain>
    </source>
</reference>
<dbReference type="AlphaFoldDB" id="A0A081CWU6"/>
<evidence type="ECO:0000313" key="1">
    <source>
        <dbReference type="EMBL" id="GAK71142.1"/>
    </source>
</evidence>
<gene>
    <name evidence="1" type="ORF">RRU01S_15_00670</name>
</gene>
<dbReference type="RefSeq" id="WP_131367792.1">
    <property type="nucleotide sequence ID" value="NZ_BBJU01000015.1"/>
</dbReference>